<feature type="transmembrane region" description="Helical" evidence="1">
    <location>
        <begin position="21"/>
        <end position="39"/>
    </location>
</feature>
<evidence type="ECO:0000313" key="3">
    <source>
        <dbReference type="Proteomes" id="UP000177811"/>
    </source>
</evidence>
<evidence type="ECO:0008006" key="4">
    <source>
        <dbReference type="Google" id="ProtNLM"/>
    </source>
</evidence>
<reference evidence="2 3" key="1">
    <citation type="journal article" date="2016" name="Nat. Commun.">
        <title>Thousands of microbial genomes shed light on interconnected biogeochemical processes in an aquifer system.</title>
        <authorList>
            <person name="Anantharaman K."/>
            <person name="Brown C.T."/>
            <person name="Hug L.A."/>
            <person name="Sharon I."/>
            <person name="Castelle C.J."/>
            <person name="Probst A.J."/>
            <person name="Thomas B.C."/>
            <person name="Singh A."/>
            <person name="Wilkins M.J."/>
            <person name="Karaoz U."/>
            <person name="Brodie E.L."/>
            <person name="Williams K.H."/>
            <person name="Hubbard S.S."/>
            <person name="Banfield J.F."/>
        </authorList>
    </citation>
    <scope>NUCLEOTIDE SEQUENCE [LARGE SCALE GENOMIC DNA]</scope>
</reference>
<accession>A0A1G2KW75</accession>
<name>A0A1G2KW75_9BACT</name>
<dbReference type="Pfam" id="PF11303">
    <property type="entry name" value="DUF3105"/>
    <property type="match status" value="1"/>
</dbReference>
<proteinExistence type="predicted"/>
<keyword evidence="1" id="KW-1133">Transmembrane helix</keyword>
<evidence type="ECO:0000313" key="2">
    <source>
        <dbReference type="EMBL" id="OHA03695.1"/>
    </source>
</evidence>
<dbReference type="Proteomes" id="UP000177811">
    <property type="component" value="Unassembled WGS sequence"/>
</dbReference>
<protein>
    <recommendedName>
        <fullName evidence="4">DUF3105 domain-containing protein</fullName>
    </recommendedName>
</protein>
<evidence type="ECO:0000256" key="1">
    <source>
        <dbReference type="SAM" id="Phobius"/>
    </source>
</evidence>
<sequence>MNQERIQQVQQARKHRFFKRVFVWVVVAAVVIGGAYVFLRYLSHRNETLPGVVYADQGQDHVTLEEPRGPYNSNPPTSGPHLAGPAPWGVYRDSLPDRQLIHNLEHGGVWISYKPGISEELIKKLEGFSKKYGSKVIVAPREQNDSDIALAVWTRLEKFSVAEYSDARVDTFIRRLRNKTGPEPLAM</sequence>
<organism evidence="2 3">
    <name type="scientific">Candidatus Sungbacteria bacterium RIFCSPHIGHO2_02_FULL_51_29</name>
    <dbReference type="NCBI Taxonomy" id="1802273"/>
    <lineage>
        <taxon>Bacteria</taxon>
        <taxon>Candidatus Sungiibacteriota</taxon>
    </lineage>
</organism>
<dbReference type="InterPro" id="IPR021454">
    <property type="entry name" value="DUF3105"/>
</dbReference>
<dbReference type="EMBL" id="MHQL01000010">
    <property type="protein sequence ID" value="OHA03695.1"/>
    <property type="molecule type" value="Genomic_DNA"/>
</dbReference>
<gene>
    <name evidence="2" type="ORF">A3C16_03605</name>
</gene>
<keyword evidence="1" id="KW-0472">Membrane</keyword>
<keyword evidence="1" id="KW-0812">Transmembrane</keyword>
<comment type="caution">
    <text evidence="2">The sequence shown here is derived from an EMBL/GenBank/DDBJ whole genome shotgun (WGS) entry which is preliminary data.</text>
</comment>
<dbReference type="AlphaFoldDB" id="A0A1G2KW75"/>